<accession>A0ACB5U5C4</accession>
<keyword evidence="2" id="KW-1185">Reference proteome</keyword>
<reference evidence="1" key="1">
    <citation type="submission" date="2023-04" db="EMBL/GenBank/DDBJ databases">
        <title>Candida boidinii NBRC 1967.</title>
        <authorList>
            <person name="Ichikawa N."/>
            <person name="Sato H."/>
            <person name="Tonouchi N."/>
        </authorList>
    </citation>
    <scope>NUCLEOTIDE SEQUENCE</scope>
    <source>
        <strain evidence="1">NBRC 1967</strain>
    </source>
</reference>
<gene>
    <name evidence="1" type="ORF">Cboi01_000612200</name>
</gene>
<sequence length="304" mass="34615">MYKKLDILPIKPEILDILIPQQINIWVGSSPKRAADIEKGIDESQSDLGIGRSVPGNGTSSGLHHDHADNIYVPIMGHKRFTLFSPNNVTKLYTVGKVDKLYNSGVINYTRTPELPSWANIREDGAMISEVAKQRLDLADIASGKLDKNERKKLLKIIAEEEEALNKIEFAHIGEIKKDPPSFSRIPPALLHLDEIENVEIRQKLESYLDKYYPEFAKIKELKITVDIKPGQMLYLPAGWFHEVTSYGTADNSEGHSRAHIALNYWYNPPGKMDISNPYTDDYWKADFERTLASVEYYRKQEAD</sequence>
<comment type="caution">
    <text evidence="1">The sequence shown here is derived from an EMBL/GenBank/DDBJ whole genome shotgun (WGS) entry which is preliminary data.</text>
</comment>
<proteinExistence type="predicted"/>
<organism evidence="1 2">
    <name type="scientific">Candida boidinii</name>
    <name type="common">Yeast</name>
    <dbReference type="NCBI Taxonomy" id="5477"/>
    <lineage>
        <taxon>Eukaryota</taxon>
        <taxon>Fungi</taxon>
        <taxon>Dikarya</taxon>
        <taxon>Ascomycota</taxon>
        <taxon>Saccharomycotina</taxon>
        <taxon>Pichiomycetes</taxon>
        <taxon>Pichiales</taxon>
        <taxon>Pichiaceae</taxon>
        <taxon>Ogataea</taxon>
        <taxon>Ogataea/Candida clade</taxon>
    </lineage>
</organism>
<dbReference type="EMBL" id="BSXV01005573">
    <property type="protein sequence ID" value="GMF02499.1"/>
    <property type="molecule type" value="Genomic_DNA"/>
</dbReference>
<dbReference type="Proteomes" id="UP001165101">
    <property type="component" value="Unassembled WGS sequence"/>
</dbReference>
<evidence type="ECO:0000313" key="1">
    <source>
        <dbReference type="EMBL" id="GMF02499.1"/>
    </source>
</evidence>
<protein>
    <submittedName>
        <fullName evidence="1">Unnamed protein product</fullName>
    </submittedName>
</protein>
<evidence type="ECO:0000313" key="2">
    <source>
        <dbReference type="Proteomes" id="UP001165101"/>
    </source>
</evidence>
<name>A0ACB5U5C4_CANBO</name>